<reference evidence="3" key="2">
    <citation type="submission" date="2020-09" db="EMBL/GenBank/DDBJ databases">
        <authorList>
            <person name="Sun Q."/>
            <person name="Zhou Y."/>
        </authorList>
    </citation>
    <scope>NUCLEOTIDE SEQUENCE</scope>
    <source>
        <strain evidence="3">CGMCC 1.15343</strain>
    </source>
</reference>
<dbReference type="Proteomes" id="UP000651668">
    <property type="component" value="Unassembled WGS sequence"/>
</dbReference>
<dbReference type="SUPFAM" id="SSF56935">
    <property type="entry name" value="Porins"/>
    <property type="match status" value="1"/>
</dbReference>
<keyword evidence="4" id="KW-1185">Reference proteome</keyword>
<dbReference type="EMBL" id="BMIL01000011">
    <property type="protein sequence ID" value="GGC74037.1"/>
    <property type="molecule type" value="Genomic_DNA"/>
</dbReference>
<gene>
    <name evidence="3" type="ORF">GCM10011387_29570</name>
</gene>
<feature type="chain" id="PRO_5037273960" evidence="1">
    <location>
        <begin position="42"/>
        <end position="1071"/>
    </location>
</feature>
<keyword evidence="1" id="KW-0732">Signal</keyword>
<dbReference type="RefSeq" id="WP_229663644.1">
    <property type="nucleotide sequence ID" value="NZ_BMIL01000011.1"/>
</dbReference>
<sequence length="1071" mass="118703">MYYSLLPFKVTTNYKHKKNTTSSFILALLALLLFTSMSAFAQGTEANIIGKVTDEGKPVPGASILVRNESTGFKVSTTTKENGSFIFPQLPLGSPYSVTVSYVGYTEQKKTGYTLNYGDELVVDFALTSSSNDLQEVVIQGSNLKNAIKTLGASTAVTDRELTKLPVNGRNFSSLIDLSPVSNGSSLAGQLASSTNYTVDGMTSRSTIAGGNSGGAYAISMEAIREFKVVTNEYDVTNGRSGGGSITTVTKSGTNTLSGSAFGFTRTNWLSSNYNLNGARRSQEFSTTQYGFSLGGPIIKDKAHFFVVWDHQADSRPLYIADIQNPADIGRYRVTQGTLDEFTRITREKYGFNGDALFGAFDKKKTTDAGFARFDWQINPTNLLTIRNNFIYDLDNQQEGDNSGINAFESYVNRKNLNNSLMASLRTSVNSKLTNELKVQHFYESTDVMHNVAGIGASQSIPRAIVENVESKDGDRTYFNSIQMGGQRFAPEWFRGNVLQLVNNIYYNTEKVKYTFGADIMYTDMNFRYGSEMNGRFYFTGLGNYENMTPYRYARDVYMTDEENTKVNNLATGLYGQMETRLAKGLDVVAGIRLDNTRYLRKANFNQVVFDELGLSTDNGINTFQIQPRVQFNWNVGEKGKNIIRFGGGIFGSNLNPYSMLNNMLFDGTRIAGVDIQDRTLMPNPDFAAFRNDPATSPGRDLINNPNIQKLVTINTNSADVKVPTAYKANFSINHFFTPSLRVGISGYGTWGRNNYMYVDRNMVDNPYFRIAAEDNRGVYVPANTINASNGAANWVNSRKTDKIGRVLEMNSEGKVNAYTLVVDGTYRYYKDGQITASYTWNDTRDNTSYNGNVANTATLSLMVKDDPRDLSTMSYADNQFRHKAVFYGTAPSFYGVTVGLRFSGIAGTRYSLAVGGNMNGDFVSSNDLAFIYNPNDPNTPAYLSNGIKAILENPNAEQSVKDYINGNLGKVAERNGGINSFYGVFDLRLAKKFHFYKSHGLEASVDIFNLANMLNKDWGVGHNLGKQNIYNIKSFDPQALQYTYNMNATTGVSNLNGNPFQVQLGLRYSF</sequence>
<feature type="signal peptide" evidence="1">
    <location>
        <begin position="1"/>
        <end position="41"/>
    </location>
</feature>
<dbReference type="Pfam" id="PF13620">
    <property type="entry name" value="CarboxypepD_reg"/>
    <property type="match status" value="1"/>
</dbReference>
<evidence type="ECO:0000313" key="4">
    <source>
        <dbReference type="Proteomes" id="UP000651668"/>
    </source>
</evidence>
<organism evidence="3 4">
    <name type="scientific">Pedobacter quisquiliarum</name>
    <dbReference type="NCBI Taxonomy" id="1834438"/>
    <lineage>
        <taxon>Bacteria</taxon>
        <taxon>Pseudomonadati</taxon>
        <taxon>Bacteroidota</taxon>
        <taxon>Sphingobacteriia</taxon>
        <taxon>Sphingobacteriales</taxon>
        <taxon>Sphingobacteriaceae</taxon>
        <taxon>Pedobacter</taxon>
    </lineage>
</organism>
<comment type="caution">
    <text evidence="3">The sequence shown here is derived from an EMBL/GenBank/DDBJ whole genome shotgun (WGS) entry which is preliminary data.</text>
</comment>
<dbReference type="Pfam" id="PF25183">
    <property type="entry name" value="OMP_b-brl_4"/>
    <property type="match status" value="2"/>
</dbReference>
<dbReference type="InterPro" id="IPR008969">
    <property type="entry name" value="CarboxyPept-like_regulatory"/>
</dbReference>
<name>A0A916UHP8_9SPHI</name>
<accession>A0A916UHP8</accession>
<evidence type="ECO:0000256" key="1">
    <source>
        <dbReference type="SAM" id="SignalP"/>
    </source>
</evidence>
<reference evidence="3" key="1">
    <citation type="journal article" date="2014" name="Int. J. Syst. Evol. Microbiol.">
        <title>Complete genome sequence of Corynebacterium casei LMG S-19264T (=DSM 44701T), isolated from a smear-ripened cheese.</title>
        <authorList>
            <consortium name="US DOE Joint Genome Institute (JGI-PGF)"/>
            <person name="Walter F."/>
            <person name="Albersmeier A."/>
            <person name="Kalinowski J."/>
            <person name="Ruckert C."/>
        </authorList>
    </citation>
    <scope>NUCLEOTIDE SEQUENCE</scope>
    <source>
        <strain evidence="3">CGMCC 1.15343</strain>
    </source>
</reference>
<evidence type="ECO:0000259" key="2">
    <source>
        <dbReference type="Pfam" id="PF25183"/>
    </source>
</evidence>
<dbReference type="AlphaFoldDB" id="A0A916UHP8"/>
<dbReference type="SUPFAM" id="SSF49464">
    <property type="entry name" value="Carboxypeptidase regulatory domain-like"/>
    <property type="match status" value="1"/>
</dbReference>
<feature type="domain" description="TonB-dependent transporter Oar-like beta-barrel" evidence="2">
    <location>
        <begin position="249"/>
        <end position="315"/>
    </location>
</feature>
<feature type="domain" description="TonB-dependent transporter Oar-like beta-barrel" evidence="2">
    <location>
        <begin position="363"/>
        <end position="1016"/>
    </location>
</feature>
<proteinExistence type="predicted"/>
<dbReference type="InterPro" id="IPR057601">
    <property type="entry name" value="Oar-like_b-barrel"/>
</dbReference>
<protein>
    <submittedName>
        <fullName evidence="3">Cell envelope biogenesis protein OmpA</fullName>
    </submittedName>
</protein>
<dbReference type="Gene3D" id="2.60.40.1120">
    <property type="entry name" value="Carboxypeptidase-like, regulatory domain"/>
    <property type="match status" value="1"/>
</dbReference>
<evidence type="ECO:0000313" key="3">
    <source>
        <dbReference type="EMBL" id="GGC74037.1"/>
    </source>
</evidence>